<dbReference type="AlphaFoldDB" id="V3ZW25"/>
<organism evidence="2 3">
    <name type="scientific">Lottia gigantea</name>
    <name type="common">Giant owl limpet</name>
    <dbReference type="NCBI Taxonomy" id="225164"/>
    <lineage>
        <taxon>Eukaryota</taxon>
        <taxon>Metazoa</taxon>
        <taxon>Spiralia</taxon>
        <taxon>Lophotrochozoa</taxon>
        <taxon>Mollusca</taxon>
        <taxon>Gastropoda</taxon>
        <taxon>Patellogastropoda</taxon>
        <taxon>Lottioidea</taxon>
        <taxon>Lottiidae</taxon>
        <taxon>Lottia</taxon>
    </lineage>
</organism>
<reference evidence="2 3" key="1">
    <citation type="journal article" date="2013" name="Nature">
        <title>Insights into bilaterian evolution from three spiralian genomes.</title>
        <authorList>
            <person name="Simakov O."/>
            <person name="Marletaz F."/>
            <person name="Cho S.J."/>
            <person name="Edsinger-Gonzales E."/>
            <person name="Havlak P."/>
            <person name="Hellsten U."/>
            <person name="Kuo D.H."/>
            <person name="Larsson T."/>
            <person name="Lv J."/>
            <person name="Arendt D."/>
            <person name="Savage R."/>
            <person name="Osoegawa K."/>
            <person name="de Jong P."/>
            <person name="Grimwood J."/>
            <person name="Chapman J.A."/>
            <person name="Shapiro H."/>
            <person name="Aerts A."/>
            <person name="Otillar R.P."/>
            <person name="Terry A.Y."/>
            <person name="Boore J.L."/>
            <person name="Grigoriev I.V."/>
            <person name="Lindberg D.R."/>
            <person name="Seaver E.C."/>
            <person name="Weisblat D.A."/>
            <person name="Putnam N.H."/>
            <person name="Rokhsar D.S."/>
        </authorList>
    </citation>
    <scope>NUCLEOTIDE SEQUENCE [LARGE SCALE GENOMIC DNA]</scope>
</reference>
<evidence type="ECO:0000256" key="1">
    <source>
        <dbReference type="SAM" id="SignalP"/>
    </source>
</evidence>
<dbReference type="HOGENOM" id="CLU_1827494_0_0_1"/>
<accession>V3ZW25</accession>
<name>V3ZW25_LOTGI</name>
<gene>
    <name evidence="2" type="ORF">LOTGIDRAFT_231925</name>
</gene>
<keyword evidence="3" id="KW-1185">Reference proteome</keyword>
<proteinExistence type="predicted"/>
<dbReference type="OMA" id="CFYDIPT"/>
<dbReference type="CTD" id="20248765"/>
<evidence type="ECO:0000313" key="3">
    <source>
        <dbReference type="Proteomes" id="UP000030746"/>
    </source>
</evidence>
<dbReference type="RefSeq" id="XP_009053569.1">
    <property type="nucleotide sequence ID" value="XM_009055321.1"/>
</dbReference>
<dbReference type="OrthoDB" id="6098411at2759"/>
<dbReference type="GeneID" id="20248765"/>
<dbReference type="Proteomes" id="UP000030746">
    <property type="component" value="Unassembled WGS sequence"/>
</dbReference>
<keyword evidence="1" id="KW-0732">Signal</keyword>
<dbReference type="EMBL" id="KB201611">
    <property type="protein sequence ID" value="ESO95718.1"/>
    <property type="molecule type" value="Genomic_DNA"/>
</dbReference>
<protein>
    <submittedName>
        <fullName evidence="2">Uncharacterized protein</fullName>
    </submittedName>
</protein>
<feature type="chain" id="PRO_5004718099" evidence="1">
    <location>
        <begin position="29"/>
        <end position="141"/>
    </location>
</feature>
<sequence length="141" mass="15809">MNLLRDIEGATFAFKSLILLALLDVVNSNCPNNAIEQMHACTAKLANMTSKAGENIKTVEQSCRNLMEVPLCLESILYKCQGHSEFQSIDRLKQITNQWKSKFHIICSNITSDTSSAMEKRTFSVATFLTLPIQLLISRLL</sequence>
<dbReference type="KEGG" id="lgi:LOTGIDRAFT_231925"/>
<feature type="signal peptide" evidence="1">
    <location>
        <begin position="1"/>
        <end position="28"/>
    </location>
</feature>
<evidence type="ECO:0000313" key="2">
    <source>
        <dbReference type="EMBL" id="ESO95718.1"/>
    </source>
</evidence>